<keyword evidence="2" id="KW-1185">Reference proteome</keyword>
<dbReference type="EMBL" id="JAGHKO010000001">
    <property type="protein sequence ID" value="MBO9200568.1"/>
    <property type="molecule type" value="Genomic_DNA"/>
</dbReference>
<dbReference type="PROSITE" id="PS51257">
    <property type="entry name" value="PROKAR_LIPOPROTEIN"/>
    <property type="match status" value="1"/>
</dbReference>
<reference evidence="1 2" key="1">
    <citation type="submission" date="2021-03" db="EMBL/GenBank/DDBJ databases">
        <title>Assistant Professor.</title>
        <authorList>
            <person name="Huq M.A."/>
        </authorList>
    </citation>
    <scope>NUCLEOTIDE SEQUENCE [LARGE SCALE GENOMIC DNA]</scope>
    <source>
        <strain evidence="1 2">MAH-29</strain>
    </source>
</reference>
<gene>
    <name evidence="1" type="ORF">J7I42_09870</name>
</gene>
<dbReference type="RefSeq" id="WP_209138608.1">
    <property type="nucleotide sequence ID" value="NZ_JAGHKO010000001.1"/>
</dbReference>
<comment type="caution">
    <text evidence="1">The sequence shown here is derived from an EMBL/GenBank/DDBJ whole genome shotgun (WGS) entry which is preliminary data.</text>
</comment>
<protein>
    <submittedName>
        <fullName evidence="1">Uncharacterized protein</fullName>
    </submittedName>
</protein>
<evidence type="ECO:0000313" key="1">
    <source>
        <dbReference type="EMBL" id="MBO9200568.1"/>
    </source>
</evidence>
<evidence type="ECO:0000313" key="2">
    <source>
        <dbReference type="Proteomes" id="UP000677244"/>
    </source>
</evidence>
<dbReference type="Proteomes" id="UP000677244">
    <property type="component" value="Unassembled WGS sequence"/>
</dbReference>
<organism evidence="1 2">
    <name type="scientific">Niastella soli</name>
    <dbReference type="NCBI Taxonomy" id="2821487"/>
    <lineage>
        <taxon>Bacteria</taxon>
        <taxon>Pseudomonadati</taxon>
        <taxon>Bacteroidota</taxon>
        <taxon>Chitinophagia</taxon>
        <taxon>Chitinophagales</taxon>
        <taxon>Chitinophagaceae</taxon>
        <taxon>Niastella</taxon>
    </lineage>
</organism>
<name>A0ABS3YRT3_9BACT</name>
<sequence>MKRLIILVFIVTFLSCSKDDGAIPDRVNIEDVPVITTNLESGGTTATIAFNNQGAFEGKIKVALYFTDAIAPAKVDIVVRKNGVASSVKLYKADVSSLPANYSIKAADLATLFEKPLAVNDTYDFAPDIYVGNKKYDAFPLTGAGNGSGVQGMSAVGFGEYVRFTVK</sequence>
<proteinExistence type="predicted"/>
<accession>A0ABS3YRT3</accession>